<feature type="compositionally biased region" description="Low complexity" evidence="1">
    <location>
        <begin position="297"/>
        <end position="317"/>
    </location>
</feature>
<feature type="transmembrane region" description="Helical" evidence="2">
    <location>
        <begin position="577"/>
        <end position="599"/>
    </location>
</feature>
<protein>
    <submittedName>
        <fullName evidence="3">Uncharacterized protein</fullName>
    </submittedName>
</protein>
<keyword evidence="2" id="KW-0812">Transmembrane</keyword>
<keyword evidence="4" id="KW-1185">Reference proteome</keyword>
<evidence type="ECO:0000256" key="1">
    <source>
        <dbReference type="SAM" id="MobiDB-lite"/>
    </source>
</evidence>
<dbReference type="Proteomes" id="UP000239001">
    <property type="component" value="Unassembled WGS sequence"/>
</dbReference>
<dbReference type="EMBL" id="PXOH01000008">
    <property type="protein sequence ID" value="PSF37496.1"/>
    <property type="molecule type" value="Genomic_DNA"/>
</dbReference>
<keyword evidence="2" id="KW-0472">Membrane</keyword>
<keyword evidence="2" id="KW-1133">Transmembrane helix</keyword>
<reference evidence="3 4" key="2">
    <citation type="submission" date="2018-03" db="EMBL/GenBank/DDBJ databases">
        <authorList>
            <person name="Keele B.F."/>
        </authorList>
    </citation>
    <scope>NUCLEOTIDE SEQUENCE [LARGE SCALE GENOMIC DNA]</scope>
    <source>
        <strain evidence="3 4">CCALA 016</strain>
    </source>
</reference>
<comment type="caution">
    <text evidence="3">The sequence shown here is derived from an EMBL/GenBank/DDBJ whole genome shotgun (WGS) entry which is preliminary data.</text>
</comment>
<evidence type="ECO:0000256" key="2">
    <source>
        <dbReference type="SAM" id="Phobius"/>
    </source>
</evidence>
<accession>A0A2T1LYN1</accession>
<feature type="compositionally biased region" description="Basic and acidic residues" evidence="1">
    <location>
        <begin position="282"/>
        <end position="296"/>
    </location>
</feature>
<organism evidence="3 4">
    <name type="scientific">Aphanothece hegewaldii CCALA 016</name>
    <dbReference type="NCBI Taxonomy" id="2107694"/>
    <lineage>
        <taxon>Bacteria</taxon>
        <taxon>Bacillati</taxon>
        <taxon>Cyanobacteriota</taxon>
        <taxon>Cyanophyceae</taxon>
        <taxon>Oscillatoriophycideae</taxon>
        <taxon>Chroococcales</taxon>
        <taxon>Aphanothecaceae</taxon>
        <taxon>Aphanothece</taxon>
    </lineage>
</organism>
<evidence type="ECO:0000313" key="4">
    <source>
        <dbReference type="Proteomes" id="UP000239001"/>
    </source>
</evidence>
<proteinExistence type="predicted"/>
<dbReference type="AlphaFoldDB" id="A0A2T1LYN1"/>
<feature type="compositionally biased region" description="Basic residues" evidence="1">
    <location>
        <begin position="323"/>
        <end position="333"/>
    </location>
</feature>
<sequence length="652" mass="72268">MSEEDILRIIEEYCQETGIYFQVFLQVPYLYVYINREAAQLVDYNQLSEKMISAIAHQQIPELQGISLHSRILGTIEPDWETYLELPSVENNVIELENESLPVVYDLEPQETILTESSSEPILKETPETILTESSSEPILKETPETIVNESSSEPILEETQPTSEPFELAKYCFIRNRSLLTAKLPHPSANIAKMVDFFHVLPNKQIIAPFLDDIFNKGKTPNTTNHPPSVQQWVKELVELDEEKKRKTSIWFSRYCINPTATMEQVTAVLSIATETSTPTKTEETEPEKTTEKTEPSLLTPSKYNPPTSSPQQPTQKVTGSRLKKTATKKKAPTWQPSSVHLAIAWVIFTIFVVMINVRTMSTALETSPLCENSPSSDQCELAVQIASAPAIELAFKRHPGTPSERTKAAAEFEGVTADVYTPPAGLEATAIGTCQFYASLNAGLSYKEIIKMKTTPLSTDGTIVLPGVYFVDVQQNNFKGGSEPIRTACVFQYTETKQKVNVNTLAKEVIPTKWPEVAYEKTSKSIAIQKTVGVFSILSVLGTGTLFTAIGLFVASVLGLGIRAYSLEAIFKASFFLGIIELLLSFLPSLFIARIALETLALSLTSAVVKDFKVEWSMGYPIVAAGAIVIMGLRALLNWILLIMIFTIAQ</sequence>
<name>A0A2T1LYN1_9CHRO</name>
<feature type="transmembrane region" description="Helical" evidence="2">
    <location>
        <begin position="534"/>
        <end position="557"/>
    </location>
</feature>
<feature type="compositionally biased region" description="Polar residues" evidence="1">
    <location>
        <begin position="146"/>
        <end position="161"/>
    </location>
</feature>
<feature type="transmembrane region" description="Helical" evidence="2">
    <location>
        <begin position="620"/>
        <end position="651"/>
    </location>
</feature>
<feature type="region of interest" description="Disordered" evidence="1">
    <location>
        <begin position="124"/>
        <end position="161"/>
    </location>
</feature>
<evidence type="ECO:0000313" key="3">
    <source>
        <dbReference type="EMBL" id="PSF37496.1"/>
    </source>
</evidence>
<feature type="region of interest" description="Disordered" evidence="1">
    <location>
        <begin position="273"/>
        <end position="333"/>
    </location>
</feature>
<reference evidence="3 4" key="1">
    <citation type="submission" date="2018-03" db="EMBL/GenBank/DDBJ databases">
        <title>The ancient ancestry and fast evolution of plastids.</title>
        <authorList>
            <person name="Moore K.R."/>
            <person name="Magnabosco C."/>
            <person name="Momper L."/>
            <person name="Gold D.A."/>
            <person name="Bosak T."/>
            <person name="Fournier G.P."/>
        </authorList>
    </citation>
    <scope>NUCLEOTIDE SEQUENCE [LARGE SCALE GENOMIC DNA]</scope>
    <source>
        <strain evidence="3 4">CCALA 016</strain>
    </source>
</reference>
<gene>
    <name evidence="3" type="ORF">C7H19_10025</name>
</gene>